<sequence length="98" mass="11054">MSDDYINRGIDSEHAVAHAYFDILDRMALMGRDLREIVIPPVLERPVEPTLVTKKLENTDRFDFDSESSEIFSRRQSKASVGGFLFIHTVLLSGGAKL</sequence>
<protein>
    <submittedName>
        <fullName evidence="1">Uncharacterized protein</fullName>
    </submittedName>
</protein>
<keyword evidence="2" id="KW-1185">Reference proteome</keyword>
<dbReference type="Proteomes" id="UP001331761">
    <property type="component" value="Unassembled WGS sequence"/>
</dbReference>
<dbReference type="EMBL" id="WIXE01006011">
    <property type="protein sequence ID" value="KAK5981681.1"/>
    <property type="molecule type" value="Genomic_DNA"/>
</dbReference>
<dbReference type="AlphaFoldDB" id="A0AAN8FKD0"/>
<accession>A0AAN8FKD0</accession>
<comment type="caution">
    <text evidence="1">The sequence shown here is derived from an EMBL/GenBank/DDBJ whole genome shotgun (WGS) entry which is preliminary data.</text>
</comment>
<gene>
    <name evidence="1" type="ORF">GCK32_020410</name>
</gene>
<name>A0AAN8FKD0_TRICO</name>
<reference evidence="1 2" key="1">
    <citation type="submission" date="2019-10" db="EMBL/GenBank/DDBJ databases">
        <title>Assembly and Annotation for the nematode Trichostrongylus colubriformis.</title>
        <authorList>
            <person name="Martin J."/>
        </authorList>
    </citation>
    <scope>NUCLEOTIDE SEQUENCE [LARGE SCALE GENOMIC DNA]</scope>
    <source>
        <strain evidence="1">G859</strain>
        <tissue evidence="1">Whole worm</tissue>
    </source>
</reference>
<evidence type="ECO:0000313" key="1">
    <source>
        <dbReference type="EMBL" id="KAK5981681.1"/>
    </source>
</evidence>
<organism evidence="1 2">
    <name type="scientific">Trichostrongylus colubriformis</name>
    <name type="common">Black scour worm</name>
    <dbReference type="NCBI Taxonomy" id="6319"/>
    <lineage>
        <taxon>Eukaryota</taxon>
        <taxon>Metazoa</taxon>
        <taxon>Ecdysozoa</taxon>
        <taxon>Nematoda</taxon>
        <taxon>Chromadorea</taxon>
        <taxon>Rhabditida</taxon>
        <taxon>Rhabditina</taxon>
        <taxon>Rhabditomorpha</taxon>
        <taxon>Strongyloidea</taxon>
        <taxon>Trichostrongylidae</taxon>
        <taxon>Trichostrongylus</taxon>
    </lineage>
</organism>
<proteinExistence type="predicted"/>
<evidence type="ECO:0000313" key="2">
    <source>
        <dbReference type="Proteomes" id="UP001331761"/>
    </source>
</evidence>